<dbReference type="SUPFAM" id="SSF57701">
    <property type="entry name" value="Zn2/Cys6 DNA-binding domain"/>
    <property type="match status" value="1"/>
</dbReference>
<dbReference type="CDD" id="cd00067">
    <property type="entry name" value="GAL4"/>
    <property type="match status" value="1"/>
</dbReference>
<proteinExistence type="predicted"/>
<sequence>MYDINTTENTPPRQQVFIASGPIVDNLKKPAIKNKVKCKASKIRTRSGCFTCRKRKKKCDEIGPVCSGCSRNFLKCVWPDQPTQNLPKHFEISSALVKHDTSIQSLPEKGRSIPPTTFEIHNEKVDSKFCTTKAEVLSEMQRNDESIIECVSSIPTKLCSVFELKSYKHKNPFPKTAVIPDSIDVILDSISANPSVSPSSSTKSFGGSVHTEELPTEDNLHSISQMFDSLYSDHTHSPEEIDAFYNDLLNYDSKVSLPNVSIRNPLLASFREIFYARGCSYLASNKTPGVSSGETAAKYSEAAKRHYNSAVSIIQSNLISYGVKPDTMATHWTVVAIKLVCAADKSLGLLSECCILNAISNLFRLSPEDASVTLNSVNNKSNLNLERVLMSQVLFTYPFMIYFAKDDDFIKLLSPKKFYETYNNDISQILLVGDDINGYWLDNILYTAIISIYQNLTKLLWLLRMKNTIIASSFEEHMKQIKNDMAVLWTTIQTAEIQAESKPNTLIDFAKLCHMSLEIMFLLLNNSTSINSSAPIVEFYIDQFISHYESYTHLSAESNQTFRIPDSFMLLPLFIVACSAQNLYHKEFISKELYIQGRKLGINFIESLASKIEDLWCVEQAKGVKSFSHLLSRHSFQELVN</sequence>
<accession>A0A4T0X597</accession>
<keyword evidence="4" id="KW-1185">Reference proteome</keyword>
<dbReference type="GO" id="GO:0008270">
    <property type="term" value="F:zinc ion binding"/>
    <property type="evidence" value="ECO:0007669"/>
    <property type="project" value="InterPro"/>
</dbReference>
<dbReference type="OrthoDB" id="3598904at2759"/>
<gene>
    <name evidence="3" type="ORF">CANINC_000764</name>
</gene>
<dbReference type="PANTHER" id="PTHR37534:SF46">
    <property type="entry name" value="ZN(II)2CYS6 TRANSCRIPTION FACTOR (EUROFUNG)"/>
    <property type="match status" value="1"/>
</dbReference>
<keyword evidence="1" id="KW-0539">Nucleus</keyword>
<dbReference type="GO" id="GO:0000981">
    <property type="term" value="F:DNA-binding transcription factor activity, RNA polymerase II-specific"/>
    <property type="evidence" value="ECO:0007669"/>
    <property type="project" value="InterPro"/>
</dbReference>
<evidence type="ECO:0000256" key="1">
    <source>
        <dbReference type="ARBA" id="ARBA00023242"/>
    </source>
</evidence>
<evidence type="ECO:0000313" key="3">
    <source>
        <dbReference type="EMBL" id="TID30609.1"/>
    </source>
</evidence>
<protein>
    <recommendedName>
        <fullName evidence="2">Zn(2)-C6 fungal-type domain-containing protein</fullName>
    </recommendedName>
</protein>
<evidence type="ECO:0000313" key="4">
    <source>
        <dbReference type="Proteomes" id="UP000307173"/>
    </source>
</evidence>
<dbReference type="PROSITE" id="PS00463">
    <property type="entry name" value="ZN2_CY6_FUNGAL_1"/>
    <property type="match status" value="1"/>
</dbReference>
<dbReference type="PROSITE" id="PS50048">
    <property type="entry name" value="ZN2_CY6_FUNGAL_2"/>
    <property type="match status" value="1"/>
</dbReference>
<dbReference type="Pfam" id="PF00172">
    <property type="entry name" value="Zn_clus"/>
    <property type="match status" value="1"/>
</dbReference>
<dbReference type="InterPro" id="IPR001138">
    <property type="entry name" value="Zn2Cys6_DnaBD"/>
</dbReference>
<dbReference type="SMART" id="SM00066">
    <property type="entry name" value="GAL4"/>
    <property type="match status" value="1"/>
</dbReference>
<dbReference type="InterPro" id="IPR036864">
    <property type="entry name" value="Zn2-C6_fun-type_DNA-bd_sf"/>
</dbReference>
<dbReference type="AlphaFoldDB" id="A0A4T0X597"/>
<organism evidence="3 4">
    <name type="scientific">Pichia inconspicua</name>
    <dbReference type="NCBI Taxonomy" id="52247"/>
    <lineage>
        <taxon>Eukaryota</taxon>
        <taxon>Fungi</taxon>
        <taxon>Dikarya</taxon>
        <taxon>Ascomycota</taxon>
        <taxon>Saccharomycotina</taxon>
        <taxon>Pichiomycetes</taxon>
        <taxon>Pichiales</taxon>
        <taxon>Pichiaceae</taxon>
        <taxon>Pichia</taxon>
    </lineage>
</organism>
<evidence type="ECO:0000259" key="2">
    <source>
        <dbReference type="PROSITE" id="PS50048"/>
    </source>
</evidence>
<dbReference type="EMBL" id="SELW01000129">
    <property type="protein sequence ID" value="TID30609.1"/>
    <property type="molecule type" value="Genomic_DNA"/>
</dbReference>
<comment type="caution">
    <text evidence="3">The sequence shown here is derived from an EMBL/GenBank/DDBJ whole genome shotgun (WGS) entry which is preliminary data.</text>
</comment>
<dbReference type="Gene3D" id="4.10.240.10">
    <property type="entry name" value="Zn(2)-C6 fungal-type DNA-binding domain"/>
    <property type="match status" value="1"/>
</dbReference>
<dbReference type="STRING" id="52247.A0A4T0X597"/>
<dbReference type="Proteomes" id="UP000307173">
    <property type="component" value="Unassembled WGS sequence"/>
</dbReference>
<reference evidence="3 4" key="1">
    <citation type="journal article" date="2019" name="Front. Genet.">
        <title>Whole-Genome Sequencing of the Opportunistic Yeast Pathogen Candida inconspicua Uncovers Its Hybrid Origin.</title>
        <authorList>
            <person name="Mixao V."/>
            <person name="Hansen A.P."/>
            <person name="Saus E."/>
            <person name="Boekhout T."/>
            <person name="Lass-Florl C."/>
            <person name="Gabaldon T."/>
        </authorList>
    </citation>
    <scope>NUCLEOTIDE SEQUENCE [LARGE SCALE GENOMIC DNA]</scope>
    <source>
        <strain evidence="3 4">CBS 180</strain>
    </source>
</reference>
<feature type="domain" description="Zn(2)-C6 fungal-type" evidence="2">
    <location>
        <begin position="48"/>
        <end position="78"/>
    </location>
</feature>
<dbReference type="PANTHER" id="PTHR37534">
    <property type="entry name" value="TRANSCRIPTIONAL ACTIVATOR PROTEIN UGA3"/>
    <property type="match status" value="1"/>
</dbReference>
<name>A0A4T0X597_9ASCO</name>